<protein>
    <submittedName>
        <fullName evidence="2">Uncharacterized protein</fullName>
    </submittedName>
</protein>
<sequence length="221" mass="24592">MECRLLSILVYLNVILLSFGYEVTLKDNTSGYGWKFSKGRPFHYFGSVGEVTDGFLPVSVDLLPNGDGVWVLRYKDMSHLPRQFAPSEGNPSKSFVKYSAKAQLFSKITLKALNVGDVDLEVTLGSEKISLSAIPQCSKVSEPTSPTNGYRWTIYEIHTSSPSPQVAIEVSISHPNSFFMLDEVSVTYSEPEDKKSSDERNEEIVIASKNGNFRVLCKSMD</sequence>
<gene>
    <name evidence="2" type="ORF">ODALV1_LOCUS9409</name>
</gene>
<dbReference type="EMBL" id="CAXLJM020000028">
    <property type="protein sequence ID" value="CAL8096631.1"/>
    <property type="molecule type" value="Genomic_DNA"/>
</dbReference>
<name>A0ABP1QCF9_9HEXA</name>
<proteinExistence type="predicted"/>
<evidence type="ECO:0000313" key="3">
    <source>
        <dbReference type="Proteomes" id="UP001642540"/>
    </source>
</evidence>
<evidence type="ECO:0000256" key="1">
    <source>
        <dbReference type="SAM" id="SignalP"/>
    </source>
</evidence>
<accession>A0ABP1QCF9</accession>
<feature type="chain" id="PRO_5046653507" evidence="1">
    <location>
        <begin position="21"/>
        <end position="221"/>
    </location>
</feature>
<organism evidence="2 3">
    <name type="scientific">Orchesella dallaii</name>
    <dbReference type="NCBI Taxonomy" id="48710"/>
    <lineage>
        <taxon>Eukaryota</taxon>
        <taxon>Metazoa</taxon>
        <taxon>Ecdysozoa</taxon>
        <taxon>Arthropoda</taxon>
        <taxon>Hexapoda</taxon>
        <taxon>Collembola</taxon>
        <taxon>Entomobryomorpha</taxon>
        <taxon>Entomobryoidea</taxon>
        <taxon>Orchesellidae</taxon>
        <taxon>Orchesellinae</taxon>
        <taxon>Orchesella</taxon>
    </lineage>
</organism>
<evidence type="ECO:0000313" key="2">
    <source>
        <dbReference type="EMBL" id="CAL8096631.1"/>
    </source>
</evidence>
<dbReference type="Proteomes" id="UP001642540">
    <property type="component" value="Unassembled WGS sequence"/>
</dbReference>
<keyword evidence="3" id="KW-1185">Reference proteome</keyword>
<keyword evidence="1" id="KW-0732">Signal</keyword>
<reference evidence="2 3" key="1">
    <citation type="submission" date="2024-08" db="EMBL/GenBank/DDBJ databases">
        <authorList>
            <person name="Cucini C."/>
            <person name="Frati F."/>
        </authorList>
    </citation>
    <scope>NUCLEOTIDE SEQUENCE [LARGE SCALE GENOMIC DNA]</scope>
</reference>
<comment type="caution">
    <text evidence="2">The sequence shown here is derived from an EMBL/GenBank/DDBJ whole genome shotgun (WGS) entry which is preliminary data.</text>
</comment>
<feature type="signal peptide" evidence="1">
    <location>
        <begin position="1"/>
        <end position="20"/>
    </location>
</feature>